<reference evidence="1" key="1">
    <citation type="submission" date="2018-05" db="EMBL/GenBank/DDBJ databases">
        <authorList>
            <person name="Lanie J.A."/>
            <person name="Ng W.-L."/>
            <person name="Kazmierczak K.M."/>
            <person name="Andrzejewski T.M."/>
            <person name="Davidsen T.M."/>
            <person name="Wayne K.J."/>
            <person name="Tettelin H."/>
            <person name="Glass J.I."/>
            <person name="Rusch D."/>
            <person name="Podicherti R."/>
            <person name="Tsui H.-C.T."/>
            <person name="Winkler M.E."/>
        </authorList>
    </citation>
    <scope>NUCLEOTIDE SEQUENCE</scope>
</reference>
<accession>A0A383ATJ8</accession>
<organism evidence="1">
    <name type="scientific">marine metagenome</name>
    <dbReference type="NCBI Taxonomy" id="408172"/>
    <lineage>
        <taxon>unclassified sequences</taxon>
        <taxon>metagenomes</taxon>
        <taxon>ecological metagenomes</taxon>
    </lineage>
</organism>
<dbReference type="Gene3D" id="3.90.180.10">
    <property type="entry name" value="Medium-chain alcohol dehydrogenases, catalytic domain"/>
    <property type="match status" value="1"/>
</dbReference>
<protein>
    <recommendedName>
        <fullName evidence="2">Oxidoreductase</fullName>
    </recommendedName>
</protein>
<dbReference type="SUPFAM" id="SSF50129">
    <property type="entry name" value="GroES-like"/>
    <property type="match status" value="1"/>
</dbReference>
<dbReference type="InterPro" id="IPR011032">
    <property type="entry name" value="GroES-like_sf"/>
</dbReference>
<dbReference type="EMBL" id="UINC01194856">
    <property type="protein sequence ID" value="SVE11147.1"/>
    <property type="molecule type" value="Genomic_DNA"/>
</dbReference>
<feature type="non-terminal residue" evidence="1">
    <location>
        <position position="64"/>
    </location>
</feature>
<dbReference type="AlphaFoldDB" id="A0A383ATJ8"/>
<gene>
    <name evidence="1" type="ORF">METZ01_LOCUS464001</name>
</gene>
<name>A0A383ATJ8_9ZZZZ</name>
<evidence type="ECO:0000313" key="1">
    <source>
        <dbReference type="EMBL" id="SVE11147.1"/>
    </source>
</evidence>
<proteinExistence type="predicted"/>
<evidence type="ECO:0008006" key="2">
    <source>
        <dbReference type="Google" id="ProtNLM"/>
    </source>
</evidence>
<sequence>MSDNSFKALVISENDDGTYTRKVTDRSLEDLPEGEVLLRVRYSSLNYKDGLSCIGNRGVTRNYP</sequence>